<dbReference type="EMBL" id="CP084167">
    <property type="protein sequence ID" value="UJG44151.1"/>
    <property type="molecule type" value="Genomic_DNA"/>
</dbReference>
<protein>
    <submittedName>
        <fullName evidence="8">DMT family transporter</fullName>
    </submittedName>
</protein>
<evidence type="ECO:0000259" key="7">
    <source>
        <dbReference type="Pfam" id="PF00892"/>
    </source>
</evidence>
<dbReference type="PANTHER" id="PTHR32322">
    <property type="entry name" value="INNER MEMBRANE TRANSPORTER"/>
    <property type="match status" value="1"/>
</dbReference>
<evidence type="ECO:0000256" key="6">
    <source>
        <dbReference type="SAM" id="Phobius"/>
    </source>
</evidence>
<dbReference type="InterPro" id="IPR037185">
    <property type="entry name" value="EmrE-like"/>
</dbReference>
<feature type="domain" description="EamA" evidence="7">
    <location>
        <begin position="179"/>
        <end position="337"/>
    </location>
</feature>
<evidence type="ECO:0000256" key="2">
    <source>
        <dbReference type="ARBA" id="ARBA00022475"/>
    </source>
</evidence>
<feature type="transmembrane region" description="Helical" evidence="6">
    <location>
        <begin position="49"/>
        <end position="70"/>
    </location>
</feature>
<feature type="transmembrane region" description="Helical" evidence="6">
    <location>
        <begin position="90"/>
        <end position="112"/>
    </location>
</feature>
<keyword evidence="5 6" id="KW-0472">Membrane</keyword>
<comment type="subcellular location">
    <subcellularLocation>
        <location evidence="1">Cell membrane</location>
        <topology evidence="1">Multi-pass membrane protein</topology>
    </subcellularLocation>
</comment>
<reference evidence="8" key="1">
    <citation type="journal article" date="2022" name="Nat. Microbiol.">
        <title>Unique mobile elements and scalable gene flow at the prokaryote-eukaryote boundary revealed by circularized Asgard archaea genomes.</title>
        <authorList>
            <person name="Wu F."/>
            <person name="Speth D.R."/>
            <person name="Philosof A."/>
            <person name="Cremiere A."/>
            <person name="Narayanan A."/>
            <person name="Barco R.A."/>
            <person name="Connon S.A."/>
            <person name="Amend J.P."/>
            <person name="Antoshechkin I.A."/>
            <person name="Orphan V.J."/>
        </authorList>
    </citation>
    <scope>NUCLEOTIDE SEQUENCE</scope>
    <source>
        <strain evidence="8">PR6</strain>
    </source>
</reference>
<dbReference type="SUPFAM" id="SSF103481">
    <property type="entry name" value="Multidrug resistance efflux transporter EmrE"/>
    <property type="match status" value="1"/>
</dbReference>
<feature type="transmembrane region" description="Helical" evidence="6">
    <location>
        <begin position="321"/>
        <end position="340"/>
    </location>
</feature>
<feature type="transmembrane region" description="Helical" evidence="6">
    <location>
        <begin position="293"/>
        <end position="315"/>
    </location>
</feature>
<evidence type="ECO:0000256" key="5">
    <source>
        <dbReference type="ARBA" id="ARBA00023136"/>
    </source>
</evidence>
<feature type="domain" description="EamA" evidence="7">
    <location>
        <begin position="51"/>
        <end position="162"/>
    </location>
</feature>
<gene>
    <name evidence="8" type="ORF">K9W46_02970</name>
</gene>
<keyword evidence="2" id="KW-1003">Cell membrane</keyword>
<organism evidence="8">
    <name type="scientific">Candidatus Heimdallarchaeum endolithica</name>
    <dbReference type="NCBI Taxonomy" id="2876572"/>
    <lineage>
        <taxon>Archaea</taxon>
        <taxon>Promethearchaeati</taxon>
        <taxon>Candidatus Heimdallarchaeota</taxon>
        <taxon>Candidatus Heimdallarchaeia (ex Rinke et al. 2021) (nom. nud.)</taxon>
        <taxon>Candidatus Heimdallarchaeales</taxon>
        <taxon>Candidatus Heimdallarchaeaceae</taxon>
        <taxon>Candidatus Heimdallarchaeum</taxon>
    </lineage>
</organism>
<name>A0A9Y1BSI2_9ARCH</name>
<evidence type="ECO:0000256" key="1">
    <source>
        <dbReference type="ARBA" id="ARBA00004651"/>
    </source>
</evidence>
<feature type="transmembrane region" description="Helical" evidence="6">
    <location>
        <begin position="212"/>
        <end position="232"/>
    </location>
</feature>
<feature type="transmembrane region" description="Helical" evidence="6">
    <location>
        <begin position="118"/>
        <end position="138"/>
    </location>
</feature>
<keyword evidence="4 6" id="KW-1133">Transmembrane helix</keyword>
<accession>A0A9Y1BSI2</accession>
<dbReference type="Proteomes" id="UP001200513">
    <property type="component" value="Chromosome"/>
</dbReference>
<evidence type="ECO:0000256" key="3">
    <source>
        <dbReference type="ARBA" id="ARBA00022692"/>
    </source>
</evidence>
<dbReference type="Pfam" id="PF00892">
    <property type="entry name" value="EamA"/>
    <property type="match status" value="2"/>
</dbReference>
<dbReference type="InterPro" id="IPR050638">
    <property type="entry name" value="AA-Vitamin_Transporters"/>
</dbReference>
<dbReference type="InterPro" id="IPR000620">
    <property type="entry name" value="EamA_dom"/>
</dbReference>
<sequence>MDSRKGDKIYGPIIVSAANAARSFDAPVRYPLLFNSPDVFVKPLAMPRASSFITLIEHFLGILILLPFLLIKRGTKQVFSVFKEFDKRDWISLIFISAGGSALGLFFFLISLGLGNPTVAILIQKSQPLITLIFAIFILKEKPSLRFYVVLILAVIGIGLIALPDISDSVQTFEYTGLIAILCSLLAAVFWGGSTVFGRILTKKVDYWNLTLFRYIGGFFFLLVFNIITFTYNSTYFGLLTQKINVFGHYVDGAFVPLDWQWIGILCILYAAILTGGVLPLALYYFGLTRSKASVAGLAELAFPILSIFINYYFLGFGLETIQIIGAVILLTSVSTLSYINAKEFEQEQKILQEQEKMK</sequence>
<keyword evidence="3 6" id="KW-0812">Transmembrane</keyword>
<proteinExistence type="predicted"/>
<evidence type="ECO:0000256" key="4">
    <source>
        <dbReference type="ARBA" id="ARBA00022989"/>
    </source>
</evidence>
<feature type="transmembrane region" description="Helical" evidence="6">
    <location>
        <begin position="262"/>
        <end position="286"/>
    </location>
</feature>
<evidence type="ECO:0000313" key="8">
    <source>
        <dbReference type="EMBL" id="UJG44151.1"/>
    </source>
</evidence>
<feature type="transmembrane region" description="Helical" evidence="6">
    <location>
        <begin position="145"/>
        <end position="163"/>
    </location>
</feature>
<dbReference type="PANTHER" id="PTHR32322:SF18">
    <property type="entry name" value="S-ADENOSYLMETHIONINE_S-ADENOSYLHOMOCYSTEINE TRANSPORTER"/>
    <property type="match status" value="1"/>
</dbReference>
<dbReference type="GO" id="GO:0005886">
    <property type="term" value="C:plasma membrane"/>
    <property type="evidence" value="ECO:0007669"/>
    <property type="project" value="UniProtKB-SubCell"/>
</dbReference>
<feature type="transmembrane region" description="Helical" evidence="6">
    <location>
        <begin position="175"/>
        <end position="200"/>
    </location>
</feature>
<dbReference type="AlphaFoldDB" id="A0A9Y1BSI2"/>